<accession>A0A644XNY7</accession>
<sequence>MIELTRMNNEKIYLNANLIESVEVTPDRLVTLVSDKKYYVLESVEEITEKMEEFYRRVWTPCGRKKVKRPV</sequence>
<name>A0A644XNY7_9ZZZZ</name>
<organism evidence="1">
    <name type="scientific">bioreactor metagenome</name>
    <dbReference type="NCBI Taxonomy" id="1076179"/>
    <lineage>
        <taxon>unclassified sequences</taxon>
        <taxon>metagenomes</taxon>
        <taxon>ecological metagenomes</taxon>
    </lineage>
</organism>
<dbReference type="EMBL" id="VSSQ01002883">
    <property type="protein sequence ID" value="MPM17910.1"/>
    <property type="molecule type" value="Genomic_DNA"/>
</dbReference>
<dbReference type="InterPro" id="IPR009384">
    <property type="entry name" value="SwrD-like"/>
</dbReference>
<dbReference type="PANTHER" id="PTHR39185">
    <property type="entry name" value="SWARMING MOTILITY PROTEIN SWRD"/>
    <property type="match status" value="1"/>
</dbReference>
<dbReference type="PANTHER" id="PTHR39185:SF1">
    <property type="entry name" value="SWARMING MOTILITY PROTEIN SWRD"/>
    <property type="match status" value="1"/>
</dbReference>
<gene>
    <name evidence="1" type="primary">swrD_5</name>
    <name evidence="1" type="ORF">SDC9_64310</name>
</gene>
<dbReference type="Pfam" id="PF06289">
    <property type="entry name" value="FlbD"/>
    <property type="match status" value="1"/>
</dbReference>
<evidence type="ECO:0000313" key="1">
    <source>
        <dbReference type="EMBL" id="MPM17910.1"/>
    </source>
</evidence>
<dbReference type="AlphaFoldDB" id="A0A644XNY7"/>
<comment type="caution">
    <text evidence="1">The sequence shown here is derived from an EMBL/GenBank/DDBJ whole genome shotgun (WGS) entry which is preliminary data.</text>
</comment>
<proteinExistence type="predicted"/>
<reference evidence="1" key="1">
    <citation type="submission" date="2019-08" db="EMBL/GenBank/DDBJ databases">
        <authorList>
            <person name="Kucharzyk K."/>
            <person name="Murdoch R.W."/>
            <person name="Higgins S."/>
            <person name="Loffler F."/>
        </authorList>
    </citation>
    <scope>NUCLEOTIDE SEQUENCE</scope>
</reference>
<protein>
    <submittedName>
        <fullName evidence="1">Swarming motility protein SwrD</fullName>
    </submittedName>
</protein>